<dbReference type="InterPro" id="IPR036291">
    <property type="entry name" value="NAD(P)-bd_dom_sf"/>
</dbReference>
<dbReference type="SUPFAM" id="SSF81324">
    <property type="entry name" value="Voltage-gated potassium channels"/>
    <property type="match status" value="1"/>
</dbReference>
<protein>
    <submittedName>
        <fullName evidence="4">Voltage-gated potassium channel</fullName>
    </submittedName>
</protein>
<feature type="domain" description="RCK N-terminal" evidence="3">
    <location>
        <begin position="109"/>
        <end position="226"/>
    </location>
</feature>
<keyword evidence="4" id="KW-0407">Ion channel</keyword>
<dbReference type="Gene3D" id="3.30.70.1450">
    <property type="entry name" value="Regulator of K+ conductance, C-terminal domain"/>
    <property type="match status" value="1"/>
</dbReference>
<organism evidence="4 5">
    <name type="scientific">Constantimarinum furrinae</name>
    <dbReference type="NCBI Taxonomy" id="2562285"/>
    <lineage>
        <taxon>Bacteria</taxon>
        <taxon>Pseudomonadati</taxon>
        <taxon>Bacteroidota</taxon>
        <taxon>Flavobacteriia</taxon>
        <taxon>Flavobacteriales</taxon>
        <taxon>Flavobacteriaceae</taxon>
        <taxon>Altibacter/Constantimarinum group</taxon>
        <taxon>Constantimarinum</taxon>
    </lineage>
</organism>
<dbReference type="PANTHER" id="PTHR43833:SF9">
    <property type="entry name" value="POTASSIUM CHANNEL PROTEIN YUGO-RELATED"/>
    <property type="match status" value="1"/>
</dbReference>
<dbReference type="GO" id="GO:0006813">
    <property type="term" value="P:potassium ion transport"/>
    <property type="evidence" value="ECO:0007669"/>
    <property type="project" value="InterPro"/>
</dbReference>
<dbReference type="Pfam" id="PF02254">
    <property type="entry name" value="TrkA_N"/>
    <property type="match status" value="1"/>
</dbReference>
<dbReference type="EMBL" id="CP052909">
    <property type="protein sequence ID" value="QNJ98252.1"/>
    <property type="molecule type" value="Genomic_DNA"/>
</dbReference>
<dbReference type="InterPro" id="IPR003148">
    <property type="entry name" value="RCK_N"/>
</dbReference>
<dbReference type="SUPFAM" id="SSF51735">
    <property type="entry name" value="NAD(P)-binding Rossmann-fold domains"/>
    <property type="match status" value="1"/>
</dbReference>
<dbReference type="PROSITE" id="PS51201">
    <property type="entry name" value="RCK_N"/>
    <property type="match status" value="1"/>
</dbReference>
<keyword evidence="5" id="KW-1185">Reference proteome</keyword>
<dbReference type="GO" id="GO:0005886">
    <property type="term" value="C:plasma membrane"/>
    <property type="evidence" value="ECO:0007669"/>
    <property type="project" value="UniProtKB-SubCell"/>
</dbReference>
<keyword evidence="2" id="KW-1133">Transmembrane helix</keyword>
<sequence length="336" mass="37507">MIKLLRSNIVGALLLLVLVFLIGVIGFRFFSGYSWVDAWYMTVISITTVGFKEVEPLSNTEKVFTSVLILTSIFIVGYAIKVITEYILSSNNIGNLKQKKVQKKIDSLSGQVIVCGYGRNGRQAVEKLMAYNKSFVVIEDNKDVVERFTTEDMLFVHGNAVEDEILIRAGIEKASVLICALPSDADNLFVVLSARQINKDLKIISRATEEASYKKLKLAGADNVILPDRIGGEHMASLVVVPDLVEFLDNLSVTGEKESINVKQVDFEKICKDGREQSIRELDIRKKTGCSVIGYKTPEGEYIVNPEPSMIIKKQSKLILIGRPDQIESLKTYFKD</sequence>
<name>A0A7G8PV86_9FLAO</name>
<dbReference type="RefSeq" id="WP_186987860.1">
    <property type="nucleotide sequence ID" value="NZ_CP052909.1"/>
</dbReference>
<feature type="transmembrane region" description="Helical" evidence="2">
    <location>
        <begin position="63"/>
        <end position="80"/>
    </location>
</feature>
<evidence type="ECO:0000313" key="4">
    <source>
        <dbReference type="EMBL" id="QNJ98252.1"/>
    </source>
</evidence>
<dbReference type="Gene3D" id="3.40.50.720">
    <property type="entry name" value="NAD(P)-binding Rossmann-like Domain"/>
    <property type="match status" value="1"/>
</dbReference>
<proteinExistence type="predicted"/>
<dbReference type="Pfam" id="PF07885">
    <property type="entry name" value="Ion_trans_2"/>
    <property type="match status" value="1"/>
</dbReference>
<evidence type="ECO:0000256" key="1">
    <source>
        <dbReference type="ARBA" id="ARBA00004651"/>
    </source>
</evidence>
<evidence type="ECO:0000313" key="5">
    <source>
        <dbReference type="Proteomes" id="UP000515514"/>
    </source>
</evidence>
<dbReference type="Pfam" id="PF02080">
    <property type="entry name" value="TrkA_C"/>
    <property type="match status" value="1"/>
</dbReference>
<dbReference type="InterPro" id="IPR006037">
    <property type="entry name" value="RCK_C"/>
</dbReference>
<dbReference type="Proteomes" id="UP000515514">
    <property type="component" value="Chromosome"/>
</dbReference>
<accession>A0A7G8PV86</accession>
<evidence type="ECO:0000256" key="2">
    <source>
        <dbReference type="SAM" id="Phobius"/>
    </source>
</evidence>
<keyword evidence="4" id="KW-0813">Transport</keyword>
<keyword evidence="2" id="KW-0812">Transmembrane</keyword>
<dbReference type="InterPro" id="IPR013099">
    <property type="entry name" value="K_chnl_dom"/>
</dbReference>
<feature type="transmembrane region" description="Helical" evidence="2">
    <location>
        <begin position="7"/>
        <end position="27"/>
    </location>
</feature>
<gene>
    <name evidence="4" type="ORF">ALE3EI_1700</name>
</gene>
<dbReference type="AlphaFoldDB" id="A0A7G8PV86"/>
<dbReference type="Gene3D" id="1.10.287.70">
    <property type="match status" value="1"/>
</dbReference>
<comment type="subcellular location">
    <subcellularLocation>
        <location evidence="1">Cell membrane</location>
        <topology evidence="1">Multi-pass membrane protein</topology>
    </subcellularLocation>
</comment>
<dbReference type="KEGG" id="alti:ALE3EI_1700"/>
<evidence type="ECO:0000259" key="3">
    <source>
        <dbReference type="PROSITE" id="PS51201"/>
    </source>
</evidence>
<dbReference type="PANTHER" id="PTHR43833">
    <property type="entry name" value="POTASSIUM CHANNEL PROTEIN 2-RELATED-RELATED"/>
    <property type="match status" value="1"/>
</dbReference>
<keyword evidence="2" id="KW-0472">Membrane</keyword>
<dbReference type="GO" id="GO:0008324">
    <property type="term" value="F:monoatomic cation transmembrane transporter activity"/>
    <property type="evidence" value="ECO:0007669"/>
    <property type="project" value="InterPro"/>
</dbReference>
<dbReference type="InterPro" id="IPR050721">
    <property type="entry name" value="Trk_Ktr_HKT_K-transport"/>
</dbReference>
<dbReference type="SUPFAM" id="SSF116726">
    <property type="entry name" value="TrkA C-terminal domain-like"/>
    <property type="match status" value="1"/>
</dbReference>
<keyword evidence="4" id="KW-0406">Ion transport</keyword>
<dbReference type="InterPro" id="IPR036721">
    <property type="entry name" value="RCK_C_sf"/>
</dbReference>
<reference evidence="4 5" key="1">
    <citation type="submission" date="2020-04" db="EMBL/GenBank/DDBJ databases">
        <title>Genome sequence of Altibacter aquimarinus strain ALE3EI.</title>
        <authorList>
            <person name="Oh H.-M."/>
            <person name="Jang D."/>
        </authorList>
    </citation>
    <scope>NUCLEOTIDE SEQUENCE [LARGE SCALE GENOMIC DNA]</scope>
    <source>
        <strain evidence="4 5">ALE3EI</strain>
    </source>
</reference>